<evidence type="ECO:0000256" key="2">
    <source>
        <dbReference type="ARBA" id="ARBA00004953"/>
    </source>
</evidence>
<dbReference type="InterPro" id="IPR004485">
    <property type="entry name" value="Cobalamin_biosynth_CobD/CbiB"/>
</dbReference>
<dbReference type="Pfam" id="PF03186">
    <property type="entry name" value="CobD_Cbib"/>
    <property type="match status" value="1"/>
</dbReference>
<dbReference type="GO" id="GO:0009236">
    <property type="term" value="P:cobalamin biosynthetic process"/>
    <property type="evidence" value="ECO:0007669"/>
    <property type="project" value="UniProtKB-UniPathway"/>
</dbReference>
<comment type="pathway">
    <text evidence="2">Cofactor biosynthesis; adenosylcobalamin biosynthesis.</text>
</comment>
<feature type="transmembrane region" description="Helical" evidence="9">
    <location>
        <begin position="306"/>
        <end position="325"/>
    </location>
</feature>
<dbReference type="PANTHER" id="PTHR34308">
    <property type="entry name" value="COBALAMIN BIOSYNTHESIS PROTEIN CBIB"/>
    <property type="match status" value="1"/>
</dbReference>
<evidence type="ECO:0000256" key="7">
    <source>
        <dbReference type="ARBA" id="ARBA00022989"/>
    </source>
</evidence>
<comment type="similarity">
    <text evidence="3">Belongs to the CobD/CbiB family.</text>
</comment>
<dbReference type="Proteomes" id="UP000474778">
    <property type="component" value="Unassembled WGS sequence"/>
</dbReference>
<name>A0A6L7HWI7_9GAMM</name>
<gene>
    <name evidence="10" type="ORF">GNT65_04915</name>
</gene>
<evidence type="ECO:0000313" key="10">
    <source>
        <dbReference type="EMBL" id="MXR68014.1"/>
    </source>
</evidence>
<dbReference type="PANTHER" id="PTHR34308:SF1">
    <property type="entry name" value="COBALAMIN BIOSYNTHESIS PROTEIN CBIB"/>
    <property type="match status" value="1"/>
</dbReference>
<keyword evidence="6 9" id="KW-0812">Transmembrane</keyword>
<comment type="caution">
    <text evidence="10">The sequence shown here is derived from an EMBL/GenBank/DDBJ whole genome shotgun (WGS) entry which is preliminary data.</text>
</comment>
<accession>A0A6L7HWI7</accession>
<keyword evidence="8 9" id="KW-0472">Membrane</keyword>
<feature type="transmembrane region" description="Helical" evidence="9">
    <location>
        <begin position="66"/>
        <end position="87"/>
    </location>
</feature>
<evidence type="ECO:0000313" key="11">
    <source>
        <dbReference type="Proteomes" id="UP000474778"/>
    </source>
</evidence>
<keyword evidence="11" id="KW-1185">Reference proteome</keyword>
<evidence type="ECO:0000256" key="3">
    <source>
        <dbReference type="ARBA" id="ARBA00006263"/>
    </source>
</evidence>
<keyword evidence="4" id="KW-1003">Cell membrane</keyword>
<dbReference type="RefSeq" id="WP_160793994.1">
    <property type="nucleotide sequence ID" value="NZ_WRPA01000003.1"/>
</dbReference>
<evidence type="ECO:0000256" key="6">
    <source>
        <dbReference type="ARBA" id="ARBA00022692"/>
    </source>
</evidence>
<dbReference type="AlphaFoldDB" id="A0A6L7HWI7"/>
<feature type="transmembrane region" description="Helical" evidence="9">
    <location>
        <begin position="162"/>
        <end position="181"/>
    </location>
</feature>
<keyword evidence="7 9" id="KW-1133">Transmembrane helix</keyword>
<sequence>MYDIIQQLLLDSPFYQGAAILLVAIFMALLAPLPREYQAFYWFSQLARSLSAKVARSDRSANQQRVAGSLSVLLLVLPFWLILSFLLELAAFPWFFECLFLYLCLCDEQFHKVAEETGQALERQDKQRARRLLSQWVYRDTRELSEVGMSKTVIEKLMTTSIYGTVATILFYAVGGAPLVLGARMIKQLEYTWPALNPQYREFGRPVYLLSSLLYWLPTQAWNFTLAIQGGPGALMQLFRPAKSPLPINNHLPTCTLAAKVLDTELGGPQKFAGQRVDIARIGTGPKPTPHTIRAALRLLRLSKGIWVLSVLLIPSLWAMLRLLAHA</sequence>
<dbReference type="UniPathway" id="UPA00148"/>
<evidence type="ECO:0000256" key="5">
    <source>
        <dbReference type="ARBA" id="ARBA00022573"/>
    </source>
</evidence>
<reference evidence="10 11" key="1">
    <citation type="submission" date="2019-12" db="EMBL/GenBank/DDBJ databases">
        <title>Shewanella insulae sp. nov., isolated from a tidal flat.</title>
        <authorList>
            <person name="Yoon J.-H."/>
        </authorList>
    </citation>
    <scope>NUCLEOTIDE SEQUENCE [LARGE SCALE GENOMIC DNA]</scope>
    <source>
        <strain evidence="10 11">JBTF-M18</strain>
    </source>
</reference>
<keyword evidence="5" id="KW-0169">Cobalamin biosynthesis</keyword>
<comment type="subcellular location">
    <subcellularLocation>
        <location evidence="1">Cell membrane</location>
        <topology evidence="1">Multi-pass membrane protein</topology>
    </subcellularLocation>
</comment>
<proteinExistence type="inferred from homology"/>
<feature type="transmembrane region" description="Helical" evidence="9">
    <location>
        <begin position="14"/>
        <end position="33"/>
    </location>
</feature>
<evidence type="ECO:0000256" key="8">
    <source>
        <dbReference type="ARBA" id="ARBA00023136"/>
    </source>
</evidence>
<evidence type="ECO:0000256" key="1">
    <source>
        <dbReference type="ARBA" id="ARBA00004651"/>
    </source>
</evidence>
<organism evidence="10 11">
    <name type="scientific">Shewanella insulae</name>
    <dbReference type="NCBI Taxonomy" id="2681496"/>
    <lineage>
        <taxon>Bacteria</taxon>
        <taxon>Pseudomonadati</taxon>
        <taxon>Pseudomonadota</taxon>
        <taxon>Gammaproteobacteria</taxon>
        <taxon>Alteromonadales</taxon>
        <taxon>Shewanellaceae</taxon>
        <taxon>Shewanella</taxon>
    </lineage>
</organism>
<evidence type="ECO:0000256" key="9">
    <source>
        <dbReference type="SAM" id="Phobius"/>
    </source>
</evidence>
<dbReference type="GO" id="GO:0048472">
    <property type="term" value="F:threonine-phosphate decarboxylase activity"/>
    <property type="evidence" value="ECO:0007669"/>
    <property type="project" value="InterPro"/>
</dbReference>
<protein>
    <submittedName>
        <fullName evidence="10">Cobalamin biosynthesis protein CbiB</fullName>
    </submittedName>
</protein>
<evidence type="ECO:0000256" key="4">
    <source>
        <dbReference type="ARBA" id="ARBA00022475"/>
    </source>
</evidence>
<dbReference type="GO" id="GO:0005886">
    <property type="term" value="C:plasma membrane"/>
    <property type="evidence" value="ECO:0007669"/>
    <property type="project" value="UniProtKB-SubCell"/>
</dbReference>
<dbReference type="EMBL" id="WRPA01000003">
    <property type="protein sequence ID" value="MXR68014.1"/>
    <property type="molecule type" value="Genomic_DNA"/>
</dbReference>